<accession>A0A087B4H6</accession>
<keyword evidence="3" id="KW-1185">Reference proteome</keyword>
<evidence type="ECO:0000313" key="3">
    <source>
        <dbReference type="Proteomes" id="UP000029067"/>
    </source>
</evidence>
<dbReference type="EMBL" id="JGYV01000001">
    <property type="protein sequence ID" value="KFI65926.1"/>
    <property type="molecule type" value="Genomic_DNA"/>
</dbReference>
<dbReference type="Proteomes" id="UP000029067">
    <property type="component" value="Unassembled WGS sequence"/>
</dbReference>
<protein>
    <submittedName>
        <fullName evidence="2">Uncharacterized protein</fullName>
    </submittedName>
</protein>
<dbReference type="RefSeq" id="WP_033516279.1">
    <property type="nucleotide sequence ID" value="NZ_JGYV01000001.1"/>
</dbReference>
<dbReference type="AlphaFoldDB" id="A0A087B4H6"/>
<evidence type="ECO:0000313" key="2">
    <source>
        <dbReference type="EMBL" id="KFI65926.1"/>
    </source>
</evidence>
<comment type="caution">
    <text evidence="2">The sequence shown here is derived from an EMBL/GenBank/DDBJ whole genome shotgun (WGS) entry which is preliminary data.</text>
</comment>
<feature type="coiled-coil region" evidence="1">
    <location>
        <begin position="2"/>
        <end position="50"/>
    </location>
</feature>
<keyword evidence="1" id="KW-0175">Coiled coil</keyword>
<evidence type="ECO:0000256" key="1">
    <source>
        <dbReference type="SAM" id="Coils"/>
    </source>
</evidence>
<reference evidence="2 3" key="1">
    <citation type="submission" date="2014-03" db="EMBL/GenBank/DDBJ databases">
        <title>Genomics of Bifidobacteria.</title>
        <authorList>
            <person name="Ventura M."/>
            <person name="Milani C."/>
            <person name="Lugli G.A."/>
        </authorList>
    </citation>
    <scope>NUCLEOTIDE SEQUENCE [LARGE SCALE GENOMIC DNA]</scope>
    <source>
        <strain evidence="2 3">LMG 10738</strain>
    </source>
</reference>
<proteinExistence type="predicted"/>
<name>A0A087B4H6_9BIFI</name>
<dbReference type="STRING" id="1688.BCUN_0425"/>
<organism evidence="2 3">
    <name type="scientific">Bifidobacterium cuniculi</name>
    <dbReference type="NCBI Taxonomy" id="1688"/>
    <lineage>
        <taxon>Bacteria</taxon>
        <taxon>Bacillati</taxon>
        <taxon>Actinomycetota</taxon>
        <taxon>Actinomycetes</taxon>
        <taxon>Bifidobacteriales</taxon>
        <taxon>Bifidobacteriaceae</taxon>
        <taxon>Bifidobacterium</taxon>
    </lineage>
</organism>
<gene>
    <name evidence="2" type="ORF">BCUN_0425</name>
</gene>
<sequence>MTNLTEVQRETLEAERDALQERLPQLDKAVAEYRDELEAYRAIHQDALAAATPAGHDARLACQAIEDRLIAAHEAATGAAERISHITMVLAGLRPLDEDPCETDQAADWLGALADMPATAGEDTDRADLELAIRDQLIRTAASWINSLDGDLLDLRLRRADGYAETGLAVEIDTTAIATIVLDTIRAHAKETR</sequence>